<feature type="domain" description="BZIP" evidence="2">
    <location>
        <begin position="202"/>
        <end position="215"/>
    </location>
</feature>
<name>A0A136IIZ6_9PEZI</name>
<keyword evidence="4" id="KW-1185">Reference proteome</keyword>
<protein>
    <recommendedName>
        <fullName evidence="2">BZIP domain-containing protein</fullName>
    </recommendedName>
</protein>
<evidence type="ECO:0000259" key="2">
    <source>
        <dbReference type="PROSITE" id="PS00036"/>
    </source>
</evidence>
<dbReference type="CDD" id="cd14687">
    <property type="entry name" value="bZIP_ATF2"/>
    <property type="match status" value="1"/>
</dbReference>
<dbReference type="Gene3D" id="1.20.5.170">
    <property type="match status" value="1"/>
</dbReference>
<dbReference type="EMBL" id="KQ964311">
    <property type="protein sequence ID" value="KXJ84923.1"/>
    <property type="molecule type" value="Genomic_DNA"/>
</dbReference>
<accession>A0A136IIZ6</accession>
<evidence type="ECO:0000313" key="4">
    <source>
        <dbReference type="Proteomes" id="UP000070501"/>
    </source>
</evidence>
<dbReference type="AlphaFoldDB" id="A0A136IIZ6"/>
<sequence>MAALSDHTQHQPSTHTVHNSSGGNFGLACDEFGDMSWMVLDGNPIHSDAPLSAVDGGFIMDLGPEMYNMPLQPYDAIPFGTIIASQISNTVLHDNASSTHSWPISPASDHTTFSNIASASTHTSPRGITPEPSLSALRCHSYYEHQEQHSSEIPQLAGTKRRHSEIDIHSTGSPDTTASFASQSTRSDTRAPRSSNKKKTIREKNRRAATKYRNKTKREITELQEIEKQLSEKNS</sequence>
<dbReference type="OrthoDB" id="4781032at2759"/>
<feature type="region of interest" description="Disordered" evidence="1">
    <location>
        <begin position="143"/>
        <end position="217"/>
    </location>
</feature>
<feature type="compositionally biased region" description="Basic residues" evidence="1">
    <location>
        <begin position="195"/>
        <end position="216"/>
    </location>
</feature>
<proteinExistence type="predicted"/>
<feature type="region of interest" description="Disordered" evidence="1">
    <location>
        <begin position="1"/>
        <end position="20"/>
    </location>
</feature>
<reference evidence="4" key="1">
    <citation type="submission" date="2016-02" db="EMBL/GenBank/DDBJ databases">
        <title>Draft genome sequence of Microdochium bolleyi, a fungal endophyte of beachgrass.</title>
        <authorList>
            <consortium name="DOE Joint Genome Institute"/>
            <person name="David A.S."/>
            <person name="May G."/>
            <person name="Haridas S."/>
            <person name="Lim J."/>
            <person name="Wang M."/>
            <person name="Labutti K."/>
            <person name="Lipzen A."/>
            <person name="Barry K."/>
            <person name="Grigoriev I.V."/>
        </authorList>
    </citation>
    <scope>NUCLEOTIDE SEQUENCE [LARGE SCALE GENOMIC DNA]</scope>
    <source>
        <strain evidence="4">J235TASD1</strain>
    </source>
</reference>
<feature type="compositionally biased region" description="Polar residues" evidence="1">
    <location>
        <begin position="170"/>
        <end position="186"/>
    </location>
</feature>
<feature type="non-terminal residue" evidence="3">
    <location>
        <position position="235"/>
    </location>
</feature>
<dbReference type="InParanoid" id="A0A136IIZ6"/>
<feature type="compositionally biased region" description="Polar residues" evidence="1">
    <location>
        <begin position="10"/>
        <end position="20"/>
    </location>
</feature>
<dbReference type="GO" id="GO:0003700">
    <property type="term" value="F:DNA-binding transcription factor activity"/>
    <property type="evidence" value="ECO:0007669"/>
    <property type="project" value="InterPro"/>
</dbReference>
<gene>
    <name evidence="3" type="ORF">Micbo1qcDRAFT_169828</name>
</gene>
<dbReference type="InterPro" id="IPR004827">
    <property type="entry name" value="bZIP"/>
</dbReference>
<dbReference type="PROSITE" id="PS00036">
    <property type="entry name" value="BZIP_BASIC"/>
    <property type="match status" value="1"/>
</dbReference>
<evidence type="ECO:0000256" key="1">
    <source>
        <dbReference type="SAM" id="MobiDB-lite"/>
    </source>
</evidence>
<organism evidence="3 4">
    <name type="scientific">Microdochium bolleyi</name>
    <dbReference type="NCBI Taxonomy" id="196109"/>
    <lineage>
        <taxon>Eukaryota</taxon>
        <taxon>Fungi</taxon>
        <taxon>Dikarya</taxon>
        <taxon>Ascomycota</taxon>
        <taxon>Pezizomycotina</taxon>
        <taxon>Sordariomycetes</taxon>
        <taxon>Xylariomycetidae</taxon>
        <taxon>Xylariales</taxon>
        <taxon>Microdochiaceae</taxon>
        <taxon>Microdochium</taxon>
    </lineage>
</organism>
<dbReference type="Proteomes" id="UP000070501">
    <property type="component" value="Unassembled WGS sequence"/>
</dbReference>
<evidence type="ECO:0000313" key="3">
    <source>
        <dbReference type="EMBL" id="KXJ84923.1"/>
    </source>
</evidence>